<dbReference type="EMBL" id="MT144606">
    <property type="protein sequence ID" value="QJH94803.1"/>
    <property type="molecule type" value="Genomic_DNA"/>
</dbReference>
<dbReference type="PANTHER" id="PTHR12526">
    <property type="entry name" value="GLYCOSYLTRANSFERASE"/>
    <property type="match status" value="1"/>
</dbReference>
<dbReference type="EMBL" id="MT144015">
    <property type="protein sequence ID" value="QJA46599.1"/>
    <property type="molecule type" value="Genomic_DNA"/>
</dbReference>
<reference evidence="2" key="1">
    <citation type="submission" date="2020-03" db="EMBL/GenBank/DDBJ databases">
        <title>The deep terrestrial virosphere.</title>
        <authorList>
            <person name="Holmfeldt K."/>
            <person name="Nilsson E."/>
            <person name="Simone D."/>
            <person name="Lopez-Fernandez M."/>
            <person name="Wu X."/>
            <person name="de Brujin I."/>
            <person name="Lundin D."/>
            <person name="Andersson A."/>
            <person name="Bertilsson S."/>
            <person name="Dopson M."/>
        </authorList>
    </citation>
    <scope>NUCLEOTIDE SEQUENCE</scope>
    <source>
        <strain evidence="2">TM448A00456</strain>
        <strain evidence="3">TM448B00301</strain>
    </source>
</reference>
<dbReference type="Gene3D" id="3.40.50.2000">
    <property type="entry name" value="Glycogen Phosphorylase B"/>
    <property type="match status" value="2"/>
</dbReference>
<evidence type="ECO:0000313" key="2">
    <source>
        <dbReference type="EMBL" id="QJA46599.1"/>
    </source>
</evidence>
<dbReference type="GO" id="GO:0016757">
    <property type="term" value="F:glycosyltransferase activity"/>
    <property type="evidence" value="ECO:0007669"/>
    <property type="project" value="InterPro"/>
</dbReference>
<organism evidence="2">
    <name type="scientific">viral metagenome</name>
    <dbReference type="NCBI Taxonomy" id="1070528"/>
    <lineage>
        <taxon>unclassified sequences</taxon>
        <taxon>metagenomes</taxon>
        <taxon>organismal metagenomes</taxon>
    </lineage>
</organism>
<proteinExistence type="predicted"/>
<evidence type="ECO:0000259" key="1">
    <source>
        <dbReference type="Pfam" id="PF00534"/>
    </source>
</evidence>
<name>A0A6H1ZGK8_9ZZZZ</name>
<protein>
    <submittedName>
        <fullName evidence="2">Putative glycosyltransferase</fullName>
    </submittedName>
</protein>
<dbReference type="AlphaFoldDB" id="A0A6H1ZGK8"/>
<feature type="domain" description="Glycosyl transferase family 1" evidence="1">
    <location>
        <begin position="245"/>
        <end position="346"/>
    </location>
</feature>
<evidence type="ECO:0000313" key="3">
    <source>
        <dbReference type="EMBL" id="QJH94803.1"/>
    </source>
</evidence>
<sequence length="368" mass="42199">MMRIGIFSGYGMWGAMSADQPEKQHVGGGESTLIAVANRLSESHDVTVYANVAEEGIQRNTTWLDREKRQKDIETIPFDAFISFENFRVNAKKAHLRCFAMQCNHFPGISTCLDQWDRFVFVSHWHQWAVREWLREWSPYEPFLNAKGADFDPEKSTIIPNAIDETRYQRHVNKQPHRLHYSSSPDRGLVHLLRFFPRIREAVPDTELHVYYNLTPAFEGNKWGMNKNHEDLWKVYRGMVDPGTEGVFYHGPVDQLTLAKEQMKASLLVYPCDTNWPSEGFGISVGEAMAAGMAVLASDCDAIGEIWSSGALLLGMPIKDDDWVEASVQLLTDHKLLKEQQEKAKEHVKQYYWEKILPRWNALVGGVL</sequence>
<dbReference type="CDD" id="cd03801">
    <property type="entry name" value="GT4_PimA-like"/>
    <property type="match status" value="1"/>
</dbReference>
<accession>A0A6H1ZGK8</accession>
<dbReference type="InterPro" id="IPR001296">
    <property type="entry name" value="Glyco_trans_1"/>
</dbReference>
<dbReference type="Pfam" id="PF00534">
    <property type="entry name" value="Glycos_transf_1"/>
    <property type="match status" value="1"/>
</dbReference>
<dbReference type="SUPFAM" id="SSF53756">
    <property type="entry name" value="UDP-Glycosyltransferase/glycogen phosphorylase"/>
    <property type="match status" value="1"/>
</dbReference>
<gene>
    <name evidence="2" type="ORF">TM448A00456_0039</name>
    <name evidence="3" type="ORF">TM448B00301_0045</name>
</gene>
<keyword evidence="2" id="KW-0808">Transferase</keyword>